<proteinExistence type="predicted"/>
<evidence type="ECO:0000313" key="2">
    <source>
        <dbReference type="Proteomes" id="UP000007575"/>
    </source>
</evidence>
<reference evidence="1 2" key="1">
    <citation type="journal article" date="2012" name="PLoS ONE">
        <title>Genome sequence and transcriptome analysis of the radioresistant bacterium Deinococcus gobiensis: insights into the extreme environmental adaptations.</title>
        <authorList>
            <person name="Yuan M."/>
            <person name="Chen M."/>
            <person name="Zhang W."/>
            <person name="Lu W."/>
            <person name="Wang J."/>
            <person name="Yang M."/>
            <person name="Zhao P."/>
            <person name="Tang R."/>
            <person name="Li X."/>
            <person name="Hao Y."/>
            <person name="Zhou Z."/>
            <person name="Zhan Y."/>
            <person name="Yu H."/>
            <person name="Teng C."/>
            <person name="Yan Y."/>
            <person name="Ping S."/>
            <person name="Wang Y."/>
            <person name="Lin M."/>
        </authorList>
    </citation>
    <scope>NUCLEOTIDE SEQUENCE [LARGE SCALE GENOMIC DNA]</scope>
    <source>
        <strain evidence="2">DSM 21396 / JCM 16679 / CGMCC 1.7299 / I-0</strain>
        <plasmid evidence="1">P2</plasmid>
    </source>
</reference>
<dbReference type="KEGG" id="dgo:DGo_PB0252"/>
<dbReference type="AlphaFoldDB" id="H8H1X4"/>
<dbReference type="EMBL" id="CP002193">
    <property type="protein sequence ID" value="AFD27521.1"/>
    <property type="molecule type" value="Genomic_DNA"/>
</dbReference>
<name>H8H1X4_DEIGI</name>
<evidence type="ECO:0000313" key="1">
    <source>
        <dbReference type="EMBL" id="AFD27521.1"/>
    </source>
</evidence>
<keyword evidence="1" id="KW-0614">Plasmid</keyword>
<organism evidence="1 2">
    <name type="scientific">Deinococcus gobiensis (strain DSM 21396 / JCM 16679 / CGMCC 1.7299 / I-0)</name>
    <dbReference type="NCBI Taxonomy" id="745776"/>
    <lineage>
        <taxon>Bacteria</taxon>
        <taxon>Thermotogati</taxon>
        <taxon>Deinococcota</taxon>
        <taxon>Deinococci</taxon>
        <taxon>Deinococcales</taxon>
        <taxon>Deinococcaceae</taxon>
        <taxon>Deinococcus</taxon>
    </lineage>
</organism>
<keyword evidence="2" id="KW-1185">Reference proteome</keyword>
<sequence length="157" mass="16877">MTSPTSPESYTIQDLATALDCSPRYARDLLNSVPSPHTGDVSKGRYRAAIIPAALYHSLLEAKALAQQFDIPVTAVLKLRYTSMPELWAYLDRTSPTSSPQPLPTLLAPAPGPALPPNVAGQLTQIQQTLAVIQKGQEHVVRSVTQLQASDVFKSGS</sequence>
<geneLocation type="plasmid" evidence="1 2">
    <name>P2</name>
</geneLocation>
<accession>H8H1X4</accession>
<dbReference type="HOGENOM" id="CLU_1675022_0_0_0"/>
<dbReference type="Proteomes" id="UP000007575">
    <property type="component" value="Plasmid P2"/>
</dbReference>
<protein>
    <submittedName>
        <fullName evidence="1">Uncharacterized protein</fullName>
    </submittedName>
</protein>
<gene>
    <name evidence="1" type="ordered locus">DGo_PB0252</name>
</gene>